<dbReference type="InterPro" id="IPR058317">
    <property type="entry name" value="DUF8004"/>
</dbReference>
<feature type="region of interest" description="Disordered" evidence="1">
    <location>
        <begin position="74"/>
        <end position="180"/>
    </location>
</feature>
<evidence type="ECO:0000259" key="2">
    <source>
        <dbReference type="Pfam" id="PF26013"/>
    </source>
</evidence>
<proteinExistence type="predicted"/>
<dbReference type="Pfam" id="PF26013">
    <property type="entry name" value="DUF8004"/>
    <property type="match status" value="1"/>
</dbReference>
<feature type="compositionally biased region" description="Low complexity" evidence="1">
    <location>
        <begin position="18"/>
        <end position="39"/>
    </location>
</feature>
<organism evidence="3 4">
    <name type="scientific">Endocarpon pusillum</name>
    <dbReference type="NCBI Taxonomy" id="364733"/>
    <lineage>
        <taxon>Eukaryota</taxon>
        <taxon>Fungi</taxon>
        <taxon>Dikarya</taxon>
        <taxon>Ascomycota</taxon>
        <taxon>Pezizomycotina</taxon>
        <taxon>Eurotiomycetes</taxon>
        <taxon>Chaetothyriomycetidae</taxon>
        <taxon>Verrucariales</taxon>
        <taxon>Verrucariaceae</taxon>
        <taxon>Endocarpon</taxon>
    </lineage>
</organism>
<feature type="domain" description="DUF8004" evidence="2">
    <location>
        <begin position="400"/>
        <end position="493"/>
    </location>
</feature>
<dbReference type="PANTHER" id="PTHR39601">
    <property type="entry name" value="CHORIOGENIN HMINOR"/>
    <property type="match status" value="1"/>
</dbReference>
<accession>A0A8H7E4Z9</accession>
<dbReference type="OrthoDB" id="5300331at2759"/>
<sequence length="913" mass="100697">MATPLNKSARKISTLFASGTSRSDSDSVLSHSSTSSHLRGSSHHFPGAGLGSNASLPKSASLSQIAGHRAHTSINSPTAIMPPPISTAPLSSLVPPPTLVNYGQPGPASSHGSVHSKPSSRATSQEGSRSRPSTPTTISPPGRANSPIARTQATPRDSKISKRHSWLPKKLGHGPDELGSQEPTAWIAGLQGHIPYDLSPIFRGEKIAELWNDKADTFIHLFPPKSRRGPSFKLPSALFSSSRSLIHKSRSSSRSSQDLNRFSMDSRALNAATQQLSLSDRDGYLPPQGSAKGRSNSSTGSSASVRMVYDFQDEAVEERHLYMPLELEMDLSVPNSRFTSDDMELLVLYRNFFAFLAGGALVATQRQSSLYSIFLGISSILSRFDFSNLDGSTFGEVASSSFTRYCDELRLADVRASREKTIEAIVLGEKMKSWSLYNEGFVHGAGKLIHIKSLNSPKYTQVSPITRNRLERAALDLEGRIRTIQTKLEDFEFPSMFAGIANSQVAVEAKMIRFKAWKTAFFNMRKHVIAHYRQRYGAWPPKAKSKKNNFEESGLNRLLLREVYQDFTDLYDMLADRTQLTNRTIDMAAPDDNYDLNDTKESMTHAIRRVESEYDRSTPPVQPPIPFDTPLFPSLSTSFHRGHVTDPSRDAKERARRLRDNEVNELLLGSYNRESIRATPFLEDFLRLERRSGHNSTIGEIVDIRCGQWIFMYAVLQSLPMVVVDARDVQFSEGVEYFLCVPPRGGRPWMKEDNSQSRSWYNVSSGGGLVSLPADTIDHSVEGIYRRSHCWTVAAQWATASEALSPTTQVSLGAALPPPPVVGGSRIPTQVNNPNFSPAFPPVLSTNEPLPNHTAQNRHSHSFSFGLEALPLPPGVAPDGSRTARPVSMHDPSKTFDSILAGVQPANQRKGKK</sequence>
<feature type="compositionally biased region" description="Low complexity" evidence="1">
    <location>
        <begin position="290"/>
        <end position="301"/>
    </location>
</feature>
<evidence type="ECO:0000256" key="1">
    <source>
        <dbReference type="SAM" id="MobiDB-lite"/>
    </source>
</evidence>
<feature type="region of interest" description="Disordered" evidence="1">
    <location>
        <begin position="874"/>
        <end position="913"/>
    </location>
</feature>
<reference evidence="3" key="1">
    <citation type="submission" date="2020-02" db="EMBL/GenBank/DDBJ databases">
        <authorList>
            <person name="Palmer J.M."/>
        </authorList>
    </citation>
    <scope>NUCLEOTIDE SEQUENCE</scope>
    <source>
        <strain evidence="3">EPUS1.4</strain>
        <tissue evidence="3">Thallus</tissue>
    </source>
</reference>
<feature type="compositionally biased region" description="Basic residues" evidence="1">
    <location>
        <begin position="161"/>
        <end position="172"/>
    </location>
</feature>
<dbReference type="AlphaFoldDB" id="A0A8H7E4Z9"/>
<feature type="compositionally biased region" description="Low complexity" evidence="1">
    <location>
        <begin position="109"/>
        <end position="120"/>
    </location>
</feature>
<dbReference type="EMBL" id="JAACFV010000078">
    <property type="protein sequence ID" value="KAF7506921.1"/>
    <property type="molecule type" value="Genomic_DNA"/>
</dbReference>
<evidence type="ECO:0000313" key="4">
    <source>
        <dbReference type="Proteomes" id="UP000606974"/>
    </source>
</evidence>
<keyword evidence="4" id="KW-1185">Reference proteome</keyword>
<protein>
    <recommendedName>
        <fullName evidence="2">DUF8004 domain-containing protein</fullName>
    </recommendedName>
</protein>
<dbReference type="Proteomes" id="UP000606974">
    <property type="component" value="Unassembled WGS sequence"/>
</dbReference>
<evidence type="ECO:0000313" key="3">
    <source>
        <dbReference type="EMBL" id="KAF7506921.1"/>
    </source>
</evidence>
<comment type="caution">
    <text evidence="3">The sequence shown here is derived from an EMBL/GenBank/DDBJ whole genome shotgun (WGS) entry which is preliminary data.</text>
</comment>
<feature type="region of interest" description="Disordered" evidence="1">
    <location>
        <begin position="279"/>
        <end position="301"/>
    </location>
</feature>
<feature type="region of interest" description="Disordered" evidence="1">
    <location>
        <begin position="16"/>
        <end position="62"/>
    </location>
</feature>
<name>A0A8H7E4Z9_9EURO</name>
<gene>
    <name evidence="3" type="ORF">GJ744_011162</name>
</gene>
<feature type="compositionally biased region" description="Polar residues" evidence="1">
    <location>
        <begin position="52"/>
        <end position="62"/>
    </location>
</feature>
<dbReference type="PANTHER" id="PTHR39601:SF2">
    <property type="entry name" value="CHORIOGENIN HMINOR"/>
    <property type="match status" value="1"/>
</dbReference>
<feature type="compositionally biased region" description="Low complexity" evidence="1">
    <location>
        <begin position="130"/>
        <end position="143"/>
    </location>
</feature>